<protein>
    <recommendedName>
        <fullName evidence="10">Protein transport protein sec16</fullName>
    </recommendedName>
</protein>
<dbReference type="InterPro" id="IPR024298">
    <property type="entry name" value="Sec16_Sec23-bd"/>
</dbReference>
<dbReference type="GO" id="GO:0006914">
    <property type="term" value="P:autophagy"/>
    <property type="evidence" value="ECO:0007669"/>
    <property type="project" value="UniProtKB-KW"/>
</dbReference>
<dbReference type="Pfam" id="PF12932">
    <property type="entry name" value="Sec16"/>
    <property type="match status" value="1"/>
</dbReference>
<feature type="domain" description="Sec16 N-terminal" evidence="14">
    <location>
        <begin position="273"/>
        <end position="455"/>
    </location>
</feature>
<dbReference type="PANTHER" id="PTHR13402">
    <property type="entry name" value="RGPR-RELATED"/>
    <property type="match status" value="1"/>
</dbReference>
<feature type="compositionally biased region" description="Polar residues" evidence="11">
    <location>
        <begin position="1665"/>
        <end position="1677"/>
    </location>
</feature>
<feature type="compositionally biased region" description="Polar residues" evidence="11">
    <location>
        <begin position="762"/>
        <end position="775"/>
    </location>
</feature>
<gene>
    <name evidence="15" type="ORF">OCU04_003967</name>
</gene>
<dbReference type="Pfam" id="PF12935">
    <property type="entry name" value="Sec16_N"/>
    <property type="match status" value="1"/>
</dbReference>
<feature type="compositionally biased region" description="Polar residues" evidence="11">
    <location>
        <begin position="905"/>
        <end position="921"/>
    </location>
</feature>
<evidence type="ECO:0000256" key="11">
    <source>
        <dbReference type="SAM" id="MobiDB-lite"/>
    </source>
</evidence>
<feature type="compositionally biased region" description="Polar residues" evidence="11">
    <location>
        <begin position="1690"/>
        <end position="1708"/>
    </location>
</feature>
<dbReference type="CDD" id="cd09233">
    <property type="entry name" value="ACE1-Sec16-like"/>
    <property type="match status" value="1"/>
</dbReference>
<feature type="compositionally biased region" description="Polar residues" evidence="11">
    <location>
        <begin position="248"/>
        <end position="261"/>
    </location>
</feature>
<evidence type="ECO:0000256" key="1">
    <source>
        <dbReference type="ARBA" id="ARBA00004397"/>
    </source>
</evidence>
<organism evidence="15 16">
    <name type="scientific">Sclerotinia nivalis</name>
    <dbReference type="NCBI Taxonomy" id="352851"/>
    <lineage>
        <taxon>Eukaryota</taxon>
        <taxon>Fungi</taxon>
        <taxon>Dikarya</taxon>
        <taxon>Ascomycota</taxon>
        <taxon>Pezizomycotina</taxon>
        <taxon>Leotiomycetes</taxon>
        <taxon>Helotiales</taxon>
        <taxon>Sclerotiniaceae</taxon>
        <taxon>Sclerotinia</taxon>
    </lineage>
</organism>
<keyword evidence="8 10" id="KW-0472">Membrane</keyword>
<keyword evidence="4 10" id="KW-0256">Endoplasmic reticulum</keyword>
<evidence type="ECO:0000256" key="6">
    <source>
        <dbReference type="ARBA" id="ARBA00022927"/>
    </source>
</evidence>
<dbReference type="GO" id="GO:0015031">
    <property type="term" value="P:protein transport"/>
    <property type="evidence" value="ECO:0007669"/>
    <property type="project" value="UniProtKB-KW"/>
</dbReference>
<feature type="region of interest" description="Disordered" evidence="11">
    <location>
        <begin position="521"/>
        <end position="540"/>
    </location>
</feature>
<feature type="compositionally biased region" description="Polar residues" evidence="11">
    <location>
        <begin position="663"/>
        <end position="683"/>
    </location>
</feature>
<feature type="compositionally biased region" description="Polar residues" evidence="11">
    <location>
        <begin position="523"/>
        <end position="535"/>
    </location>
</feature>
<feature type="compositionally biased region" description="Basic and acidic residues" evidence="11">
    <location>
        <begin position="1747"/>
        <end position="1770"/>
    </location>
</feature>
<proteinExistence type="inferred from homology"/>
<evidence type="ECO:0000256" key="3">
    <source>
        <dbReference type="ARBA" id="ARBA00022448"/>
    </source>
</evidence>
<evidence type="ECO:0000256" key="7">
    <source>
        <dbReference type="ARBA" id="ARBA00023006"/>
    </source>
</evidence>
<comment type="caution">
    <text evidence="15">The sequence shown here is derived from an EMBL/GenBank/DDBJ whole genome shotgun (WGS) entry which is preliminary data.</text>
</comment>
<dbReference type="Gene3D" id="1.25.40.1030">
    <property type="match status" value="1"/>
</dbReference>
<name>A0A9X0AT04_9HELO</name>
<keyword evidence="3 10" id="KW-0813">Transport</keyword>
<feature type="compositionally biased region" description="Pro residues" evidence="11">
    <location>
        <begin position="1863"/>
        <end position="1872"/>
    </location>
</feature>
<feature type="compositionally biased region" description="Acidic residues" evidence="11">
    <location>
        <begin position="455"/>
        <end position="465"/>
    </location>
</feature>
<dbReference type="OrthoDB" id="8918678at2759"/>
<evidence type="ECO:0000259" key="13">
    <source>
        <dbReference type="Pfam" id="PF12932"/>
    </source>
</evidence>
<dbReference type="InterPro" id="IPR024340">
    <property type="entry name" value="Sec16_CCD"/>
</dbReference>
<evidence type="ECO:0000313" key="16">
    <source>
        <dbReference type="Proteomes" id="UP001152300"/>
    </source>
</evidence>
<feature type="region of interest" description="Disordered" evidence="11">
    <location>
        <begin position="588"/>
        <end position="951"/>
    </location>
</feature>
<evidence type="ECO:0000259" key="12">
    <source>
        <dbReference type="Pfam" id="PF12931"/>
    </source>
</evidence>
<feature type="compositionally biased region" description="Polar residues" evidence="11">
    <location>
        <begin position="1565"/>
        <end position="1586"/>
    </location>
</feature>
<feature type="compositionally biased region" description="Polar residues" evidence="11">
    <location>
        <begin position="787"/>
        <end position="799"/>
    </location>
</feature>
<feature type="compositionally biased region" description="Polar residues" evidence="11">
    <location>
        <begin position="87"/>
        <end position="97"/>
    </location>
</feature>
<feature type="region of interest" description="Disordered" evidence="11">
    <location>
        <begin position="1624"/>
        <end position="1770"/>
    </location>
</feature>
<accession>A0A9X0AT04</accession>
<dbReference type="GO" id="GO:0070971">
    <property type="term" value="C:endoplasmic reticulum exit site"/>
    <property type="evidence" value="ECO:0007669"/>
    <property type="project" value="UniProtKB-ARBA"/>
</dbReference>
<dbReference type="GO" id="GO:0016192">
    <property type="term" value="P:vesicle-mediated transport"/>
    <property type="evidence" value="ECO:0007669"/>
    <property type="project" value="UniProtKB-KW"/>
</dbReference>
<feature type="compositionally biased region" description="Low complexity" evidence="11">
    <location>
        <begin position="1678"/>
        <end position="1689"/>
    </location>
</feature>
<evidence type="ECO:0000256" key="9">
    <source>
        <dbReference type="ARBA" id="ARBA00024687"/>
    </source>
</evidence>
<evidence type="ECO:0000256" key="4">
    <source>
        <dbReference type="ARBA" id="ARBA00022824"/>
    </source>
</evidence>
<dbReference type="PANTHER" id="PTHR13402:SF6">
    <property type="entry name" value="SECRETORY 16, ISOFORM I"/>
    <property type="match status" value="1"/>
</dbReference>
<feature type="domain" description="Sec16 Sec23-binding" evidence="12">
    <location>
        <begin position="1191"/>
        <end position="1493"/>
    </location>
</feature>
<feature type="compositionally biased region" description="Low complexity" evidence="11">
    <location>
        <begin position="883"/>
        <end position="892"/>
    </location>
</feature>
<feature type="region of interest" description="Disordered" evidence="11">
    <location>
        <begin position="1"/>
        <end position="513"/>
    </location>
</feature>
<feature type="compositionally biased region" description="Basic and acidic residues" evidence="11">
    <location>
        <begin position="1814"/>
        <end position="1836"/>
    </location>
</feature>
<feature type="compositionally biased region" description="Polar residues" evidence="11">
    <location>
        <begin position="1642"/>
        <end position="1651"/>
    </location>
</feature>
<evidence type="ECO:0000313" key="15">
    <source>
        <dbReference type="EMBL" id="KAJ8068407.1"/>
    </source>
</evidence>
<feature type="region of interest" description="Disordered" evidence="11">
    <location>
        <begin position="1851"/>
        <end position="2010"/>
    </location>
</feature>
<comment type="similarity">
    <text evidence="2 10">Belongs to the SEC16 family.</text>
</comment>
<keyword evidence="6 10" id="KW-0653">Protein transport</keyword>
<feature type="region of interest" description="Disordered" evidence="11">
    <location>
        <begin position="1554"/>
        <end position="1595"/>
    </location>
</feature>
<reference evidence="15" key="1">
    <citation type="submission" date="2022-11" db="EMBL/GenBank/DDBJ databases">
        <title>Genome Resource of Sclerotinia nivalis Strain SnTB1, a Plant Pathogen Isolated from American Ginseng.</title>
        <authorList>
            <person name="Fan S."/>
        </authorList>
    </citation>
    <scope>NUCLEOTIDE SEQUENCE</scope>
    <source>
        <strain evidence="15">SnTB1</strain>
    </source>
</reference>
<dbReference type="GO" id="GO:0012507">
    <property type="term" value="C:ER to Golgi transport vesicle membrane"/>
    <property type="evidence" value="ECO:0007669"/>
    <property type="project" value="TreeGrafter"/>
</dbReference>
<dbReference type="InterPro" id="IPR024468">
    <property type="entry name" value="Sec16_N"/>
</dbReference>
<feature type="compositionally biased region" description="Low complexity" evidence="11">
    <location>
        <begin position="1893"/>
        <end position="1921"/>
    </location>
</feature>
<dbReference type="FunFam" id="1.25.40.1030:FF:000008">
    <property type="entry name" value="Protein transport protein sec16"/>
    <property type="match status" value="1"/>
</dbReference>
<dbReference type="Proteomes" id="UP001152300">
    <property type="component" value="Unassembled WGS sequence"/>
</dbReference>
<dbReference type="GO" id="GO:0007030">
    <property type="term" value="P:Golgi organization"/>
    <property type="evidence" value="ECO:0007669"/>
    <property type="project" value="TreeGrafter"/>
</dbReference>
<feature type="compositionally biased region" description="Acidic residues" evidence="11">
    <location>
        <begin position="423"/>
        <end position="443"/>
    </location>
</feature>
<feature type="compositionally biased region" description="Polar residues" evidence="11">
    <location>
        <begin position="288"/>
        <end position="305"/>
    </location>
</feature>
<evidence type="ECO:0000256" key="5">
    <source>
        <dbReference type="ARBA" id="ARBA00022892"/>
    </source>
</evidence>
<dbReference type="EMBL" id="JAPEIS010000003">
    <property type="protein sequence ID" value="KAJ8068407.1"/>
    <property type="molecule type" value="Genomic_DNA"/>
</dbReference>
<feature type="compositionally biased region" description="Polar residues" evidence="11">
    <location>
        <begin position="618"/>
        <end position="639"/>
    </location>
</feature>
<feature type="compositionally biased region" description="Polar residues" evidence="11">
    <location>
        <begin position="738"/>
        <end position="753"/>
    </location>
</feature>
<feature type="compositionally biased region" description="Polar residues" evidence="11">
    <location>
        <begin position="1715"/>
        <end position="1727"/>
    </location>
</feature>
<evidence type="ECO:0000256" key="8">
    <source>
        <dbReference type="ARBA" id="ARBA00023136"/>
    </source>
</evidence>
<feature type="compositionally biased region" description="Basic residues" evidence="11">
    <location>
        <begin position="1983"/>
        <end position="1992"/>
    </location>
</feature>
<keyword evidence="16" id="KW-1185">Reference proteome</keyword>
<evidence type="ECO:0000256" key="2">
    <source>
        <dbReference type="ARBA" id="ARBA00005927"/>
    </source>
</evidence>
<feature type="compositionally biased region" description="Polar residues" evidence="11">
    <location>
        <begin position="340"/>
        <end position="350"/>
    </location>
</feature>
<evidence type="ECO:0000259" key="14">
    <source>
        <dbReference type="Pfam" id="PF12935"/>
    </source>
</evidence>
<feature type="domain" description="Sec16 central conserved" evidence="13">
    <location>
        <begin position="1011"/>
        <end position="1129"/>
    </location>
</feature>
<feature type="region of interest" description="Disordered" evidence="11">
    <location>
        <begin position="549"/>
        <end position="574"/>
    </location>
</feature>
<dbReference type="GO" id="GO:0070973">
    <property type="term" value="P:protein localization to endoplasmic reticulum exit site"/>
    <property type="evidence" value="ECO:0007669"/>
    <property type="project" value="TreeGrafter"/>
</dbReference>
<feature type="compositionally biased region" description="Basic and acidic residues" evidence="11">
    <location>
        <begin position="107"/>
        <end position="124"/>
    </location>
</feature>
<feature type="region of interest" description="Disordered" evidence="11">
    <location>
        <begin position="1790"/>
        <end position="1837"/>
    </location>
</feature>
<comment type="function">
    <text evidence="9 10">Involved in the initiation of assembly of the COPII coat required for the formation of transport vesicles from the endoplasmic reticulum (ER) and the selection of cargo molecules. Also involved in autophagy.</text>
</comment>
<feature type="compositionally biased region" description="Polar residues" evidence="11">
    <location>
        <begin position="873"/>
        <end position="882"/>
    </location>
</feature>
<keyword evidence="7 10" id="KW-0072">Autophagy</keyword>
<feature type="compositionally biased region" description="Gly residues" evidence="11">
    <location>
        <begin position="2001"/>
        <end position="2010"/>
    </location>
</feature>
<dbReference type="GO" id="GO:0005789">
    <property type="term" value="C:endoplasmic reticulum membrane"/>
    <property type="evidence" value="ECO:0007669"/>
    <property type="project" value="UniProtKB-SubCell"/>
</dbReference>
<comment type="subcellular location">
    <subcellularLocation>
        <location evidence="1">Endoplasmic reticulum membrane</location>
        <topology evidence="1">Peripheral membrane protein</topology>
        <orientation evidence="1">Cytoplasmic side</orientation>
    </subcellularLocation>
</comment>
<feature type="compositionally biased region" description="Basic and acidic residues" evidence="11">
    <location>
        <begin position="166"/>
        <end position="179"/>
    </location>
</feature>
<dbReference type="Pfam" id="PF12931">
    <property type="entry name" value="TPR_Sec16"/>
    <property type="match status" value="1"/>
</dbReference>
<sequence length="2010" mass="215982">MPSESGNRSWHPAFMPNATADIITSKPSSNPIADVEPASDHELSNHLSATREGPTVGDYTTLGKKTDLDVEEDGSREDNTEHPELSNLRNALTSSLESPGGVEMDESPSHEGIETTAAQEDKADFPTTGPSNDIKHVSTDSFARTSHEVSWGEDDEVDPEWNLSRTDTDPFKMMPKSDRTNSFPVVPPSHEQETLHSIPHSQAEDIMNEMEQSPRNVSFDEAHDGEGDFFTQQSSGDAFDEIPHDVQETQAGSGSGNSPDYGQSYGGDVKQEEDEESRERFEEGVPLIQSTDQAQTATNYSMFTSNENNAEEENDFFAQVGTSAPQELDVGQPSLERKSTMQVMDSLQFQQDDRTLEATPELSESQDISPDPVTDNENVPKNALHEVFDGPDSEFPANLGGGAEEATGEASSEDLAAKWQAALDDEFLDDDDELLPDDDEETEDKAVDPAAFFGSDDEGFLDDTNDATNSDIKGSNGHVAGFDANGAKPSSTSNRYTPAGAAATVQPQTSNSFAPAAPFLTDLSRSNTTPETSLPFNPAVAMGNYPVQQQQRPELPKAQSFADKSKGGYASPYDLPMEVVKPRKRVSTNQMNRGYNASAPPAPPRASSMNIPPPSAYPLQQQQKSAVNTPPVGSNTQKPKSGADSGFFEDLPILSRPKVAPRHQTTPAPASSQYTPTVTTGPQQHYAPISGQPYSAPIHQEATMRQPPSLQPPMQSPPMVQGLVAPERVNPYAPIPSAGQQLPTTVPSVTSRYSPAPPPLHHSTSAPAPITQSRYSPAPPQPRSHYAPQSSAHLQSPPQSILPHLPRTSSPLAHFERSQDGRGHGGEVPNYDRRSSSGYEPSLRAHPLPPTREVDENDGSVPHTPVFGEHPKSFNSSAQGMNSISQTSPSSSIAARMGRSPPKRTASTQYTPQHPSNTLSPAQVHGFVPPPRSHTQSPGRAFGGSRLEMSIPEPYPRPASIEALSPRNAAAFIPTQPIFHAPGRLRAPSLVNYVAPTDGREHDSLQRWKGCPVFTWGVGGTMITSFPVDVPRYGMTSATPMVVRSPGEVKVRNVKDLDPLESRLTSFPGPLKGKTKKKEVLSWLASGIEILEQSASYLRSIRVLSHDDKRTEERLLLWKILQVFIENDGTLEGNPTVEKAVRAVLSPGIDDEVGQDSPLYATGAYLSGISSSSVTLTRADPVDPAAVDQMRKHLLRGEREKAVWEAVDKRLWAHAMLISNTVSKELYKQVAQEFVQKEVKNVGDNTEPLAALYEIFAGNFEESIDELVPPSARAGFQMVSTSTSLGPSKDALEGLDRWRETLGLVLSNRSTDDSKALAALGKLLSGYGRAEAAHICYLFARSSSVFGGIDDPSTNMVLIGSDHLRQPFDFDRELEPVLLSEVYEYGLSLSNTSSIVTSNPHLAVYKLHHAAVLAEYGHRQKALEYCESIASAITSQTRRSPYHHAQLVSSLDDLSKRLKSSPKDENGSWISKPSIDKVSGSVWATFNKFVAGDEQDTTDAMSNAESSVDVGPFARIAGGTPTISRSPSVADIYGSSYNGGGALGINGILPPAQQTKASSRYAPGSTYTPQGSYEPPSSSHGSQSRASFEGGRTSGEFRRNLYEPQRQMSSENRPISQQYNQASSFTPQSAGYSPYTGGDSPYTPQASSMETPSAHFDSPQPISYDGQQTYQPQMANRESSGSEYEPPSSTGYETPTGNSYEPPSSSTGYEPPSYEPNSMKQPDSPISTKPKKSFMDDDDDDIPALKARADTTREKTKAEKDREADEAFRKAAEADGKNILDSIPHNNANPFLAAKDKKPAPQKKGWGLGWFGGGKKEASTTDSAQEKKAIRAKLGEESSFVYDPDLKRWINKKAGAENTPSPSATPPPPRATGPPRSASGIVIPSATGNLSMPPRSVSSASAPPQRALSGSSDSGMMVDGGLVKPPIAPAMARTQSNGSAMGGNLSGLTSTGSAPPSRPNTSMSNASSIDDLLGPPSAGGRKGTFRKGKKGRGYIDVMGDKAGGSSGSLG</sequence>
<feature type="compositionally biased region" description="Polar residues" evidence="11">
    <location>
        <begin position="1959"/>
        <end position="1968"/>
    </location>
</feature>
<keyword evidence="5 10" id="KW-0931">ER-Golgi transport</keyword>
<evidence type="ECO:0000256" key="10">
    <source>
        <dbReference type="RuleBase" id="RU364101"/>
    </source>
</evidence>
<feature type="compositionally biased region" description="Basic and acidic residues" evidence="11">
    <location>
        <begin position="814"/>
        <end position="835"/>
    </location>
</feature>